<dbReference type="InterPro" id="IPR024166">
    <property type="entry name" value="rRNA_assembly_KRR1"/>
</dbReference>
<evidence type="ECO:0000313" key="13">
    <source>
        <dbReference type="EMBL" id="EYC12625.1"/>
    </source>
</evidence>
<dbReference type="InterPro" id="IPR048549">
    <property type="entry name" value="KRR1-like_KH2_euk"/>
</dbReference>
<dbReference type="InterPro" id="IPR041174">
    <property type="entry name" value="KRR1-like_KH1"/>
</dbReference>
<protein>
    <recommendedName>
        <fullName evidence="9">KRR-R motif-containing protein 1</fullName>
    </recommendedName>
</protein>
<feature type="compositionally biased region" description="Acidic residues" evidence="10">
    <location>
        <begin position="11"/>
        <end position="20"/>
    </location>
</feature>
<feature type="compositionally biased region" description="Basic and acidic residues" evidence="10">
    <location>
        <begin position="381"/>
        <end position="393"/>
    </location>
</feature>
<dbReference type="SUPFAM" id="SSF54791">
    <property type="entry name" value="Eukaryotic type KH-domain (KH-domain type I)"/>
    <property type="match status" value="1"/>
</dbReference>
<dbReference type="GO" id="GO:0006364">
    <property type="term" value="P:rRNA processing"/>
    <property type="evidence" value="ECO:0007669"/>
    <property type="project" value="UniProtKB-KW"/>
</dbReference>
<dbReference type="InterPro" id="IPR036397">
    <property type="entry name" value="RNaseH_sf"/>
</dbReference>
<dbReference type="FunFam" id="3.30.1370.10:FF:000014">
    <property type="entry name" value="KRR1 small subunit processome component"/>
    <property type="match status" value="1"/>
</dbReference>
<sequence>MPATGEKSEFEPEWADEEEERTDRKPTASTFGARKDPHWWDISTFSKEDNPSGLVAESSFSCLFPKYREKYIRESWPLVEKTMGEHFLKADLDLLEGTMTVRTTRKTWDPYILIKARDVLKLMSRSVPYEQAIRVLDDEVFCEIIKISSMCPNKERFVKRRARLVGNNGATLKAMELLTQCYVCIQGGTVCAIGPLAGLKQVSSIVIDCMNNIHPIYNIKTLMIKRELMKNDKLKDESWERFLPKFKKKVRQCLWYFFACMQRMSVAVGFSRPRKPRDATARARILSGTTNYGVFLIVQSSATANEAKKKKKKAWKKKGEYTPFPPAPTLSKIDKQLESGEYFMTEKERLLNKKRKKVETAALKSEDRKKEKLKKFQPPAEKPREKQTKKREAEELDIEKFKKKVKKIAKNSVLDVMIVDVTKQNFLEWLPHIQKSIEQAAFVSIDLEFLGLPPMVGSNSVSLFDTPCERYKKLSDAVRRFPPCQLGLACFRDDGKGYAADVYCITLFKRLPMTDFCISPSAATFLAEHKFDFNKFINESATYTNRSELSKLKRDIEQGDIDFNLFGDGLSERIQAVKMRILIEGGEGEYHLLDECSPCIGDDIHLKQSLRMDLIGENSLFDKPLTPLEEAAIELALLEEFPHLETNFNVERTMLIVEEEPHTDGDKQYSSRWRRIFGKLLAEICGVSQIFCYLSKAKPPLVLHNSLLDLLHIYHSFEADLPETYSEWKDAIHNLFPVIVDTKFLASILQKELQDEGCFDLSLQALGTFLNSELSAKILPIHIPLRTGAENKERVDYHNAAFDALVTGEVFIKLAHLFVLTRCSEKLEQSWPLRRLFVVCRKDIANKIPMPLIDAQCCDLEREDASGNRPDVIRVMRRGRLSDVSSNSTYKKLYNMLWSFLRTSTDRIDNEEFERVRDDLIRVFGSFRVDIRMGARNQSLEIATNTASTYARVCAFFAAHDDYFLVGDAGQTFEQRLCSSRVKKDGNKIYSSRQKSGSSISMALAVLAVSVWAGARLIRISS</sequence>
<comment type="subcellular location">
    <subcellularLocation>
        <location evidence="1">Nucleus</location>
        <location evidence="1">Nucleolus</location>
    </subcellularLocation>
</comment>
<evidence type="ECO:0000256" key="6">
    <source>
        <dbReference type="ARBA" id="ARBA00022884"/>
    </source>
</evidence>
<evidence type="ECO:0000256" key="9">
    <source>
        <dbReference type="ARBA" id="ARBA00032993"/>
    </source>
</evidence>
<comment type="similarity">
    <text evidence="3">Belongs to the KRR1 family.</text>
</comment>
<dbReference type="OrthoDB" id="441223at2759"/>
<dbReference type="InterPro" id="IPR048548">
    <property type="entry name" value="KRR1-like_KH2"/>
</dbReference>
<keyword evidence="4" id="KW-0690">Ribosome biogenesis</keyword>
<dbReference type="Gene3D" id="3.30.1370.10">
    <property type="entry name" value="K Homology domain, type 1"/>
    <property type="match status" value="2"/>
</dbReference>
<name>A0A016UBV3_9BILA</name>
<feature type="compositionally biased region" description="Basic and acidic residues" evidence="10">
    <location>
        <begin position="1"/>
        <end position="10"/>
    </location>
</feature>
<dbReference type="PANTHER" id="PTHR12581">
    <property type="entry name" value="HIV-1 REV BINDING PROTEIN 2, 3"/>
    <property type="match status" value="1"/>
</dbReference>
<feature type="domain" description="KRR1 small subunit processome component second KH" evidence="12">
    <location>
        <begin position="140"/>
        <end position="230"/>
    </location>
</feature>
<comment type="similarity">
    <text evidence="2">Belongs to the CAF1 family.</text>
</comment>
<evidence type="ECO:0000256" key="1">
    <source>
        <dbReference type="ARBA" id="ARBA00004604"/>
    </source>
</evidence>
<keyword evidence="5" id="KW-0698">rRNA processing</keyword>
<evidence type="ECO:0000256" key="3">
    <source>
        <dbReference type="ARBA" id="ARBA00009344"/>
    </source>
</evidence>
<dbReference type="CDD" id="cd22393">
    <property type="entry name" value="KH-I_KRR1_rpt1"/>
    <property type="match status" value="1"/>
</dbReference>
<keyword evidence="6" id="KW-0694">RNA-binding</keyword>
<dbReference type="PANTHER" id="PTHR12581:SF0">
    <property type="entry name" value="KRR1 SMALL SUBUNIT PROCESSOME COMPONENT HOMOLOG"/>
    <property type="match status" value="1"/>
</dbReference>
<dbReference type="CDD" id="cd22394">
    <property type="entry name" value="KH-I_KRR1_rpt2"/>
    <property type="match status" value="1"/>
</dbReference>
<reference evidence="14" key="1">
    <citation type="journal article" date="2015" name="Nat. Genet.">
        <title>The genome and transcriptome of the zoonotic hookworm Ancylostoma ceylanicum identify infection-specific gene families.</title>
        <authorList>
            <person name="Schwarz E.M."/>
            <person name="Hu Y."/>
            <person name="Antoshechkin I."/>
            <person name="Miller M.M."/>
            <person name="Sternberg P.W."/>
            <person name="Aroian R.V."/>
        </authorList>
    </citation>
    <scope>NUCLEOTIDE SEQUENCE</scope>
    <source>
        <strain evidence="14">HY135</strain>
    </source>
</reference>
<evidence type="ECO:0000256" key="10">
    <source>
        <dbReference type="SAM" id="MobiDB-lite"/>
    </source>
</evidence>
<evidence type="ECO:0000256" key="4">
    <source>
        <dbReference type="ARBA" id="ARBA00022517"/>
    </source>
</evidence>
<accession>A0A016UBV3</accession>
<gene>
    <name evidence="13" type="primary">Acey_s0046.g1333</name>
    <name evidence="13" type="synonym">Acey-C05C8.2</name>
    <name evidence="13" type="ORF">Y032_0046g1333</name>
</gene>
<dbReference type="AlphaFoldDB" id="A0A016UBV3"/>
<evidence type="ECO:0000313" key="14">
    <source>
        <dbReference type="Proteomes" id="UP000024635"/>
    </source>
</evidence>
<dbReference type="Pfam" id="PF21800">
    <property type="entry name" value="KH_KRR1_2nd"/>
    <property type="match status" value="1"/>
</dbReference>
<feature type="region of interest" description="Disordered" evidence="10">
    <location>
        <begin position="359"/>
        <end position="393"/>
    </location>
</feature>
<dbReference type="Proteomes" id="UP000024635">
    <property type="component" value="Unassembled WGS sequence"/>
</dbReference>
<feature type="domain" description="KRR1 small subunit processome component first KH" evidence="11">
    <location>
        <begin position="58"/>
        <end position="138"/>
    </location>
</feature>
<comment type="caution">
    <text evidence="13">The sequence shown here is derived from an EMBL/GenBank/DDBJ whole genome shotgun (WGS) entry which is preliminary data.</text>
</comment>
<dbReference type="GO" id="GO:0032040">
    <property type="term" value="C:small-subunit processome"/>
    <property type="evidence" value="ECO:0007669"/>
    <property type="project" value="TreeGrafter"/>
</dbReference>
<dbReference type="InterPro" id="IPR048550">
    <property type="entry name" value="KRR1-like_KH1_euk"/>
</dbReference>
<evidence type="ECO:0000256" key="8">
    <source>
        <dbReference type="ARBA" id="ARBA00023274"/>
    </source>
</evidence>
<evidence type="ECO:0000256" key="7">
    <source>
        <dbReference type="ARBA" id="ARBA00023242"/>
    </source>
</evidence>
<organism evidence="13 14">
    <name type="scientific">Ancylostoma ceylanicum</name>
    <dbReference type="NCBI Taxonomy" id="53326"/>
    <lineage>
        <taxon>Eukaryota</taxon>
        <taxon>Metazoa</taxon>
        <taxon>Ecdysozoa</taxon>
        <taxon>Nematoda</taxon>
        <taxon>Chromadorea</taxon>
        <taxon>Rhabditida</taxon>
        <taxon>Rhabditina</taxon>
        <taxon>Rhabditomorpha</taxon>
        <taxon>Strongyloidea</taxon>
        <taxon>Ancylostomatidae</taxon>
        <taxon>Ancylostomatinae</taxon>
        <taxon>Ancylostoma</taxon>
    </lineage>
</organism>
<dbReference type="Pfam" id="PF17903">
    <property type="entry name" value="KH_KRR1_1st"/>
    <property type="match status" value="1"/>
</dbReference>
<dbReference type="GO" id="GO:0003723">
    <property type="term" value="F:RNA binding"/>
    <property type="evidence" value="ECO:0007669"/>
    <property type="project" value="UniProtKB-KW"/>
</dbReference>
<dbReference type="Gene3D" id="3.30.420.10">
    <property type="entry name" value="Ribonuclease H-like superfamily/Ribonuclease H"/>
    <property type="match status" value="2"/>
</dbReference>
<keyword evidence="8" id="KW-0687">Ribonucleoprotein</keyword>
<keyword evidence="14" id="KW-1185">Reference proteome</keyword>
<keyword evidence="7" id="KW-0539">Nucleus</keyword>
<evidence type="ECO:0000256" key="2">
    <source>
        <dbReference type="ARBA" id="ARBA00008372"/>
    </source>
</evidence>
<evidence type="ECO:0000259" key="12">
    <source>
        <dbReference type="Pfam" id="PF21800"/>
    </source>
</evidence>
<feature type="region of interest" description="Disordered" evidence="10">
    <location>
        <begin position="1"/>
        <end position="35"/>
    </location>
</feature>
<dbReference type="InterPro" id="IPR006941">
    <property type="entry name" value="RNase_CAF1"/>
</dbReference>
<dbReference type="SUPFAM" id="SSF53098">
    <property type="entry name" value="Ribonuclease H-like"/>
    <property type="match status" value="1"/>
</dbReference>
<dbReference type="STRING" id="53326.A0A016UBV3"/>
<evidence type="ECO:0000259" key="11">
    <source>
        <dbReference type="Pfam" id="PF17903"/>
    </source>
</evidence>
<dbReference type="InterPro" id="IPR036612">
    <property type="entry name" value="KH_dom_type_1_sf"/>
</dbReference>
<dbReference type="Pfam" id="PF04857">
    <property type="entry name" value="CAF1"/>
    <property type="match status" value="1"/>
</dbReference>
<proteinExistence type="inferred from homology"/>
<dbReference type="InterPro" id="IPR012337">
    <property type="entry name" value="RNaseH-like_sf"/>
</dbReference>
<dbReference type="EMBL" id="JARK01001382">
    <property type="protein sequence ID" value="EYC12625.1"/>
    <property type="molecule type" value="Genomic_DNA"/>
</dbReference>
<evidence type="ECO:0000256" key="5">
    <source>
        <dbReference type="ARBA" id="ARBA00022552"/>
    </source>
</evidence>